<dbReference type="EMBL" id="JADDOJ010000009">
    <property type="protein sequence ID" value="MBE7939678.1"/>
    <property type="molecule type" value="Genomic_DNA"/>
</dbReference>
<evidence type="ECO:0000313" key="1">
    <source>
        <dbReference type="EMBL" id="MBE7939678.1"/>
    </source>
</evidence>
<accession>A0ABR9SBH5</accession>
<name>A0ABR9SBH5_9BURK</name>
<evidence type="ECO:0000313" key="2">
    <source>
        <dbReference type="Proteomes" id="UP000715965"/>
    </source>
</evidence>
<organism evidence="1 2">
    <name type="scientific">Ramlibacter aquaticus</name>
    <dbReference type="NCBI Taxonomy" id="2780094"/>
    <lineage>
        <taxon>Bacteria</taxon>
        <taxon>Pseudomonadati</taxon>
        <taxon>Pseudomonadota</taxon>
        <taxon>Betaproteobacteria</taxon>
        <taxon>Burkholderiales</taxon>
        <taxon>Comamonadaceae</taxon>
        <taxon>Ramlibacter</taxon>
    </lineage>
</organism>
<dbReference type="InterPro" id="IPR015943">
    <property type="entry name" value="WD40/YVTN_repeat-like_dom_sf"/>
</dbReference>
<reference evidence="1 2" key="1">
    <citation type="submission" date="2020-10" db="EMBL/GenBank/DDBJ databases">
        <title>Draft genome of Ramlibacter aquaticus LMG 30558.</title>
        <authorList>
            <person name="Props R."/>
        </authorList>
    </citation>
    <scope>NUCLEOTIDE SEQUENCE [LARGE SCALE GENOMIC DNA]</scope>
    <source>
        <strain evidence="1 2">LMG 30558</strain>
    </source>
</reference>
<dbReference type="SUPFAM" id="SSF51004">
    <property type="entry name" value="C-terminal (heme d1) domain of cytochrome cd1-nitrite reductase"/>
    <property type="match status" value="1"/>
</dbReference>
<dbReference type="PANTHER" id="PTHR47197:SF3">
    <property type="entry name" value="DIHYDRO-HEME D1 DEHYDROGENASE"/>
    <property type="match status" value="1"/>
</dbReference>
<dbReference type="RefSeq" id="WP_193779228.1">
    <property type="nucleotide sequence ID" value="NZ_JADDOJ010000009.1"/>
</dbReference>
<proteinExistence type="predicted"/>
<dbReference type="InterPro" id="IPR011048">
    <property type="entry name" value="Haem_d1_sf"/>
</dbReference>
<dbReference type="InterPro" id="IPR051200">
    <property type="entry name" value="Host-pathogen_enzymatic-act"/>
</dbReference>
<gene>
    <name evidence="1" type="ORF">IM725_03705</name>
</gene>
<sequence length="323" mass="34242">MLASSAVGHAAPQLTQEIPIPGATRWDYVTADTRAHRVYVAHMDRVEVIDARTHQPVLQLSPTPGVHGAAPAPDLNRVFTSNGSSDSMGVFDMTTGQLLETVKVGKKPDAIIYDSLTQRVFTFNGKSNDVTAVDAVTLKVLAASIPAGGVPEFAVANGKGQVYFNIEDTAQMAVLDTRSMSITSHYSLAPCDEPSGLAMDPQERLYSVCRNAIMVISDPSRGVVMGQVPIGKGADGAAWMDGFAYSPNGLDGTLTVVKEGPPGQFVGVTTPSAQGARTIVADPELHELYSPTADFKEPGDKDHLKRPAAVPDTFKLLVISSPR</sequence>
<comment type="caution">
    <text evidence="1">The sequence shown here is derived from an EMBL/GenBank/DDBJ whole genome shotgun (WGS) entry which is preliminary data.</text>
</comment>
<dbReference type="PANTHER" id="PTHR47197">
    <property type="entry name" value="PROTEIN NIRF"/>
    <property type="match status" value="1"/>
</dbReference>
<protein>
    <submittedName>
        <fullName evidence="1">YncE family protein</fullName>
    </submittedName>
</protein>
<dbReference type="Proteomes" id="UP000715965">
    <property type="component" value="Unassembled WGS sequence"/>
</dbReference>
<dbReference type="Gene3D" id="2.130.10.10">
    <property type="entry name" value="YVTN repeat-like/Quinoprotein amine dehydrogenase"/>
    <property type="match status" value="2"/>
</dbReference>
<keyword evidence="2" id="KW-1185">Reference proteome</keyword>